<protein>
    <submittedName>
        <fullName evidence="2">Uncharacterized protein</fullName>
    </submittedName>
</protein>
<feature type="compositionally biased region" description="Low complexity" evidence="1">
    <location>
        <begin position="1"/>
        <end position="12"/>
    </location>
</feature>
<sequence length="156" mass="15823">MATRRVTRAAAARTEEEGPDSAAAPEVVDDSLKEAAPPQRTGTSIRTAVDHMLAGGVDPADFILNGDASSALKRKAEDVVSAPELLAAWDNYKQIYGTNSMAAGGAAKIGRRADADAAAGSGSGQAADGGCSADTACAPMSEAERRAADIRAAFMV</sequence>
<name>A0A6T8AKP4_9EUKA</name>
<evidence type="ECO:0000256" key="1">
    <source>
        <dbReference type="SAM" id="MobiDB-lite"/>
    </source>
</evidence>
<dbReference type="AlphaFoldDB" id="A0A6T8AKP4"/>
<feature type="region of interest" description="Disordered" evidence="1">
    <location>
        <begin position="1"/>
        <end position="42"/>
    </location>
</feature>
<gene>
    <name evidence="2" type="ORF">CPOL0286_LOCUS12090</name>
</gene>
<proteinExistence type="predicted"/>
<organism evidence="2">
    <name type="scientific">Prymnesium polylepis</name>
    <dbReference type="NCBI Taxonomy" id="72548"/>
    <lineage>
        <taxon>Eukaryota</taxon>
        <taxon>Haptista</taxon>
        <taxon>Haptophyta</taxon>
        <taxon>Prymnesiophyceae</taxon>
        <taxon>Prymnesiales</taxon>
        <taxon>Prymnesiaceae</taxon>
        <taxon>Prymnesium</taxon>
    </lineage>
</organism>
<accession>A0A6T8AKP4</accession>
<evidence type="ECO:0000313" key="2">
    <source>
        <dbReference type="EMBL" id="CAE2235865.1"/>
    </source>
</evidence>
<reference evidence="2" key="1">
    <citation type="submission" date="2021-01" db="EMBL/GenBank/DDBJ databases">
        <authorList>
            <person name="Corre E."/>
            <person name="Pelletier E."/>
            <person name="Niang G."/>
            <person name="Scheremetjew M."/>
            <person name="Finn R."/>
            <person name="Kale V."/>
            <person name="Holt S."/>
            <person name="Cochrane G."/>
            <person name="Meng A."/>
            <person name="Brown T."/>
            <person name="Cohen L."/>
        </authorList>
    </citation>
    <scope>NUCLEOTIDE SEQUENCE</scope>
    <source>
        <strain evidence="2">UIO037</strain>
    </source>
</reference>
<dbReference type="EMBL" id="HBKO01026434">
    <property type="protein sequence ID" value="CAE2235865.1"/>
    <property type="molecule type" value="Transcribed_RNA"/>
</dbReference>